<gene>
    <name evidence="1" type="ORF">DERYTH_LOCUS27097</name>
</gene>
<feature type="non-terminal residue" evidence="1">
    <location>
        <position position="1"/>
    </location>
</feature>
<proteinExistence type="predicted"/>
<dbReference type="Proteomes" id="UP000789405">
    <property type="component" value="Unassembled WGS sequence"/>
</dbReference>
<sequence length="116" mass="14452">NQKQDDTWDNVCEKVDSWSTKSTRDKEDSFENSLPQIEFENQFSVIDLKFYTRYEEYLDDVRREDPKNYQKYKMWFSYFDAHACSYHNLFNDGMHYYNNDSWEIVEHRINFYELDF</sequence>
<feature type="non-terminal residue" evidence="1">
    <location>
        <position position="116"/>
    </location>
</feature>
<name>A0A9N9PHI7_9GLOM</name>
<dbReference type="EMBL" id="CAJVPY010060463">
    <property type="protein sequence ID" value="CAG8821265.1"/>
    <property type="molecule type" value="Genomic_DNA"/>
</dbReference>
<evidence type="ECO:0000313" key="1">
    <source>
        <dbReference type="EMBL" id="CAG8821265.1"/>
    </source>
</evidence>
<accession>A0A9N9PHI7</accession>
<organism evidence="1 2">
    <name type="scientific">Dentiscutata erythropus</name>
    <dbReference type="NCBI Taxonomy" id="1348616"/>
    <lineage>
        <taxon>Eukaryota</taxon>
        <taxon>Fungi</taxon>
        <taxon>Fungi incertae sedis</taxon>
        <taxon>Mucoromycota</taxon>
        <taxon>Glomeromycotina</taxon>
        <taxon>Glomeromycetes</taxon>
        <taxon>Diversisporales</taxon>
        <taxon>Gigasporaceae</taxon>
        <taxon>Dentiscutata</taxon>
    </lineage>
</organism>
<dbReference type="OrthoDB" id="10581883at2759"/>
<protein>
    <submittedName>
        <fullName evidence="1">11015_t:CDS:1</fullName>
    </submittedName>
</protein>
<dbReference type="AlphaFoldDB" id="A0A9N9PHI7"/>
<comment type="caution">
    <text evidence="1">The sequence shown here is derived from an EMBL/GenBank/DDBJ whole genome shotgun (WGS) entry which is preliminary data.</text>
</comment>
<reference evidence="1" key="1">
    <citation type="submission" date="2021-06" db="EMBL/GenBank/DDBJ databases">
        <authorList>
            <person name="Kallberg Y."/>
            <person name="Tangrot J."/>
            <person name="Rosling A."/>
        </authorList>
    </citation>
    <scope>NUCLEOTIDE SEQUENCE</scope>
    <source>
        <strain evidence="1">MA453B</strain>
    </source>
</reference>
<keyword evidence="2" id="KW-1185">Reference proteome</keyword>
<evidence type="ECO:0000313" key="2">
    <source>
        <dbReference type="Proteomes" id="UP000789405"/>
    </source>
</evidence>